<dbReference type="Pfam" id="PF03901">
    <property type="entry name" value="Glyco_transf_22"/>
    <property type="match status" value="1"/>
</dbReference>
<sequence>MWRRTYLLLILARLYFALSASYLHPDENFQGPEVIAGRVFSYPVHLTWEFTTERPIRSSFPLWLHYGIPMYILRWIYEGFADNNVTPAVVYWTLRVLQFVVSFVLEDWAIQELVSSPRQRRVAVLLVASSYVTWTLQTHTFSNSLETIILAWSLVLIARIVENKKRSGLSASWVLGFIVVTGVFNRITFPAYLIVPAFQLLPHFRRKPLSLFAILLSGFLTTLLAVAFDTAFYHPDGLALSTFLSNPVITPLNNLVYNSSSANLAKHGLHPYWQHVVANLPQLLGPAYPLLFTNFRKTLRLASALSGVAILSLIPHQEARFLIPAVPLILSSIRLPKRFTRTWLGVWMVFNVALGILMGVYHQGGVVPVQMWMANHEANVGTVFWWKTYSPPVWLLNGRNEVLDTVDLMGAKPDKMMTQVLNSTKCEHEKLTRTGVGEHALTYLVAPKSATFLDRYKGIEGAVEGNAKVTLEKVWSYQSHLNLDDMDFGDDGVIPTLRRVIGRRGLGVWRVRRKCSFETVEGGNGERAVEED</sequence>
<dbReference type="GeneID" id="54303669"/>
<gene>
    <name evidence="13" type="ORF">K452DRAFT_358077</name>
</gene>
<keyword evidence="4 11" id="KW-0328">Glycosyltransferase</keyword>
<proteinExistence type="inferred from homology"/>
<feature type="transmembrane region" description="Helical" evidence="11">
    <location>
        <begin position="209"/>
        <end position="228"/>
    </location>
</feature>
<comment type="similarity">
    <text evidence="10">Belongs to the glycosyltransferase 22 family. PIGZ subfamily.</text>
</comment>
<dbReference type="PANTHER" id="PTHR22760">
    <property type="entry name" value="GLYCOSYLTRANSFERASE"/>
    <property type="match status" value="1"/>
</dbReference>
<keyword evidence="9 11" id="KW-0472">Membrane</keyword>
<feature type="transmembrane region" description="Helical" evidence="11">
    <location>
        <begin position="173"/>
        <end position="197"/>
    </location>
</feature>
<dbReference type="Proteomes" id="UP000799438">
    <property type="component" value="Unassembled WGS sequence"/>
</dbReference>
<dbReference type="PANTHER" id="PTHR22760:SF3">
    <property type="entry name" value="GPI MANNOSYLTRANSFERASE 4"/>
    <property type="match status" value="1"/>
</dbReference>
<dbReference type="GO" id="GO:0000026">
    <property type="term" value="F:alpha-1,2-mannosyltransferase activity"/>
    <property type="evidence" value="ECO:0007669"/>
    <property type="project" value="TreeGrafter"/>
</dbReference>
<dbReference type="GO" id="GO:0006506">
    <property type="term" value="P:GPI anchor biosynthetic process"/>
    <property type="evidence" value="ECO:0007669"/>
    <property type="project" value="UniProtKB-KW"/>
</dbReference>
<keyword evidence="5 13" id="KW-0808">Transferase</keyword>
<dbReference type="InterPro" id="IPR005599">
    <property type="entry name" value="GPI_mannosylTrfase"/>
</dbReference>
<feature type="transmembrane region" description="Helical" evidence="11">
    <location>
        <begin position="342"/>
        <end position="361"/>
    </location>
</feature>
<evidence type="ECO:0000256" key="1">
    <source>
        <dbReference type="ARBA" id="ARBA00004477"/>
    </source>
</evidence>
<feature type="chain" id="PRO_5025331937" description="Mannosyltransferase" evidence="12">
    <location>
        <begin position="20"/>
        <end position="532"/>
    </location>
</feature>
<dbReference type="OrthoDB" id="10066429at2759"/>
<accession>A0A6A6BHX1</accession>
<keyword evidence="7 11" id="KW-0256">Endoplasmic reticulum</keyword>
<dbReference type="EMBL" id="ML995483">
    <property type="protein sequence ID" value="KAF2143053.1"/>
    <property type="molecule type" value="Genomic_DNA"/>
</dbReference>
<reference evidence="13" key="1">
    <citation type="journal article" date="2020" name="Stud. Mycol.">
        <title>101 Dothideomycetes genomes: a test case for predicting lifestyles and emergence of pathogens.</title>
        <authorList>
            <person name="Haridas S."/>
            <person name="Albert R."/>
            <person name="Binder M."/>
            <person name="Bloem J."/>
            <person name="Labutti K."/>
            <person name="Salamov A."/>
            <person name="Andreopoulos B."/>
            <person name="Baker S."/>
            <person name="Barry K."/>
            <person name="Bills G."/>
            <person name="Bluhm B."/>
            <person name="Cannon C."/>
            <person name="Castanera R."/>
            <person name="Culley D."/>
            <person name="Daum C."/>
            <person name="Ezra D."/>
            <person name="Gonzalez J."/>
            <person name="Henrissat B."/>
            <person name="Kuo A."/>
            <person name="Liang C."/>
            <person name="Lipzen A."/>
            <person name="Lutzoni F."/>
            <person name="Magnuson J."/>
            <person name="Mondo S."/>
            <person name="Nolan M."/>
            <person name="Ohm R."/>
            <person name="Pangilinan J."/>
            <person name="Park H.-J."/>
            <person name="Ramirez L."/>
            <person name="Alfaro M."/>
            <person name="Sun H."/>
            <person name="Tritt A."/>
            <person name="Yoshinaga Y."/>
            <person name="Zwiers L.-H."/>
            <person name="Turgeon B."/>
            <person name="Goodwin S."/>
            <person name="Spatafora J."/>
            <person name="Crous P."/>
            <person name="Grigoriev I."/>
        </authorList>
    </citation>
    <scope>NUCLEOTIDE SEQUENCE</scope>
    <source>
        <strain evidence="13">CBS 121167</strain>
    </source>
</reference>
<comment type="caution">
    <text evidence="11">Lacks conserved residue(s) required for the propagation of feature annotation.</text>
</comment>
<evidence type="ECO:0000256" key="6">
    <source>
        <dbReference type="ARBA" id="ARBA00022692"/>
    </source>
</evidence>
<evidence type="ECO:0000313" key="14">
    <source>
        <dbReference type="Proteomes" id="UP000799438"/>
    </source>
</evidence>
<evidence type="ECO:0000313" key="13">
    <source>
        <dbReference type="EMBL" id="KAF2143053.1"/>
    </source>
</evidence>
<dbReference type="EC" id="2.4.1.-" evidence="11"/>
<evidence type="ECO:0000256" key="9">
    <source>
        <dbReference type="ARBA" id="ARBA00023136"/>
    </source>
</evidence>
<dbReference type="GO" id="GO:0005789">
    <property type="term" value="C:endoplasmic reticulum membrane"/>
    <property type="evidence" value="ECO:0007669"/>
    <property type="project" value="UniProtKB-SubCell"/>
</dbReference>
<evidence type="ECO:0000256" key="11">
    <source>
        <dbReference type="RuleBase" id="RU363075"/>
    </source>
</evidence>
<evidence type="ECO:0000256" key="2">
    <source>
        <dbReference type="ARBA" id="ARBA00004687"/>
    </source>
</evidence>
<organism evidence="13 14">
    <name type="scientific">Aplosporella prunicola CBS 121167</name>
    <dbReference type="NCBI Taxonomy" id="1176127"/>
    <lineage>
        <taxon>Eukaryota</taxon>
        <taxon>Fungi</taxon>
        <taxon>Dikarya</taxon>
        <taxon>Ascomycota</taxon>
        <taxon>Pezizomycotina</taxon>
        <taxon>Dothideomycetes</taxon>
        <taxon>Dothideomycetes incertae sedis</taxon>
        <taxon>Botryosphaeriales</taxon>
        <taxon>Aplosporellaceae</taxon>
        <taxon>Aplosporella</taxon>
    </lineage>
</organism>
<feature type="signal peptide" evidence="12">
    <location>
        <begin position="1"/>
        <end position="19"/>
    </location>
</feature>
<evidence type="ECO:0000256" key="7">
    <source>
        <dbReference type="ARBA" id="ARBA00022824"/>
    </source>
</evidence>
<comment type="subcellular location">
    <subcellularLocation>
        <location evidence="1 11">Endoplasmic reticulum membrane</location>
        <topology evidence="1 11">Multi-pass membrane protein</topology>
    </subcellularLocation>
</comment>
<protein>
    <recommendedName>
        <fullName evidence="11">Mannosyltransferase</fullName>
        <ecNumber evidence="11">2.4.1.-</ecNumber>
    </recommendedName>
</protein>
<comment type="pathway">
    <text evidence="2">Glycolipid biosynthesis; glycosylphosphatidylinositol-anchor biosynthesis.</text>
</comment>
<evidence type="ECO:0000256" key="8">
    <source>
        <dbReference type="ARBA" id="ARBA00022989"/>
    </source>
</evidence>
<keyword evidence="6 11" id="KW-0812">Transmembrane</keyword>
<keyword evidence="12" id="KW-0732">Signal</keyword>
<evidence type="ECO:0000256" key="3">
    <source>
        <dbReference type="ARBA" id="ARBA00022502"/>
    </source>
</evidence>
<evidence type="ECO:0000256" key="12">
    <source>
        <dbReference type="SAM" id="SignalP"/>
    </source>
</evidence>
<keyword evidence="8 11" id="KW-1133">Transmembrane helix</keyword>
<name>A0A6A6BHX1_9PEZI</name>
<dbReference type="RefSeq" id="XP_033398765.1">
    <property type="nucleotide sequence ID" value="XM_033546163.1"/>
</dbReference>
<keyword evidence="14" id="KW-1185">Reference proteome</keyword>
<evidence type="ECO:0000256" key="4">
    <source>
        <dbReference type="ARBA" id="ARBA00022676"/>
    </source>
</evidence>
<keyword evidence="3" id="KW-0337">GPI-anchor biosynthesis</keyword>
<evidence type="ECO:0000256" key="10">
    <source>
        <dbReference type="ARBA" id="ARBA00038466"/>
    </source>
</evidence>
<dbReference type="AlphaFoldDB" id="A0A6A6BHX1"/>
<evidence type="ECO:0000256" key="5">
    <source>
        <dbReference type="ARBA" id="ARBA00022679"/>
    </source>
</evidence>